<name>A0A9P9IRL7_9PLEO</name>
<dbReference type="CDD" id="cd17963">
    <property type="entry name" value="DEADc_DDX19_DDX25"/>
    <property type="match status" value="1"/>
</dbReference>
<comment type="subcellular location">
    <subcellularLocation>
        <location evidence="1">Nucleus membrane</location>
        <topology evidence="1">Peripheral membrane protein</topology>
        <orientation evidence="1">Cytoplasmic side</orientation>
    </subcellularLocation>
    <subcellularLocation>
        <location evidence="2">Nucleus</location>
        <location evidence="2">Nuclear pore complex</location>
    </subcellularLocation>
</comment>
<evidence type="ECO:0000256" key="2">
    <source>
        <dbReference type="ARBA" id="ARBA00004567"/>
    </source>
</evidence>
<dbReference type="GO" id="GO:0051028">
    <property type="term" value="P:mRNA transport"/>
    <property type="evidence" value="ECO:0007669"/>
    <property type="project" value="UniProtKB-KW"/>
</dbReference>
<gene>
    <name evidence="22" type="ORF">B0J11DRAFT_577552</name>
</gene>
<evidence type="ECO:0000256" key="14">
    <source>
        <dbReference type="ARBA" id="ARBA00038750"/>
    </source>
</evidence>
<keyword evidence="8 17" id="KW-0067">ATP-binding</keyword>
<keyword evidence="10" id="KW-0811">Translocation</keyword>
<dbReference type="FunFam" id="3.40.50.300:FF:000849">
    <property type="entry name" value="ATP-dependent RNA helicase DBP5"/>
    <property type="match status" value="1"/>
</dbReference>
<keyword evidence="9" id="KW-0694">RNA-binding</keyword>
<dbReference type="SMART" id="SM00487">
    <property type="entry name" value="DEXDc"/>
    <property type="match status" value="1"/>
</dbReference>
<evidence type="ECO:0000256" key="17">
    <source>
        <dbReference type="RuleBase" id="RU000492"/>
    </source>
</evidence>
<evidence type="ECO:0000259" key="20">
    <source>
        <dbReference type="PROSITE" id="PS51194"/>
    </source>
</evidence>
<reference evidence="22" key="1">
    <citation type="journal article" date="2021" name="Nat. Commun.">
        <title>Genetic determinants of endophytism in the Arabidopsis root mycobiome.</title>
        <authorList>
            <person name="Mesny F."/>
            <person name="Miyauchi S."/>
            <person name="Thiergart T."/>
            <person name="Pickel B."/>
            <person name="Atanasova L."/>
            <person name="Karlsson M."/>
            <person name="Huettel B."/>
            <person name="Barry K.W."/>
            <person name="Haridas S."/>
            <person name="Chen C."/>
            <person name="Bauer D."/>
            <person name="Andreopoulos W."/>
            <person name="Pangilinan J."/>
            <person name="LaButti K."/>
            <person name="Riley R."/>
            <person name="Lipzen A."/>
            <person name="Clum A."/>
            <person name="Drula E."/>
            <person name="Henrissat B."/>
            <person name="Kohler A."/>
            <person name="Grigoriev I.V."/>
            <person name="Martin F.M."/>
            <person name="Hacquard S."/>
        </authorList>
    </citation>
    <scope>NUCLEOTIDE SEQUENCE</scope>
    <source>
        <strain evidence="22">MPI-CAGE-CH-0243</strain>
    </source>
</reference>
<feature type="domain" description="DEAD-box RNA helicase Q" evidence="21">
    <location>
        <begin position="73"/>
        <end position="101"/>
    </location>
</feature>
<evidence type="ECO:0000256" key="5">
    <source>
        <dbReference type="ARBA" id="ARBA00022801"/>
    </source>
</evidence>
<dbReference type="PANTHER" id="PTHR47958">
    <property type="entry name" value="ATP-DEPENDENT RNA HELICASE DBP3"/>
    <property type="match status" value="1"/>
</dbReference>
<sequence length="476" mass="52393">MSTEDNTPAVAETAPAEATPVETTPAESSAGAAQVDGSGVPGNGSELHEPRYHVEVKLADLQADPNNPLFSAQTFEELKLTPELLKGLHQMNFRKPSKIQEKALPLLLLDPPTNMIAQSQSGTGKTAAFSLNILSRIDLSNVSPQALVLAPSRELARQILGVITHMGQFMTGLVAMAAIPDPSKRNQRYDAHVLVGTPGTVMDMIRRKHINPTHLKIIVLDEADNMLDQQGLGEQCTRVKSLVPRTIQTVLFSATFPEKVILYANKFAPNSNTLTLAHEELTIEGIKQLYVDIDQDKDKYSTLLKFYGLMTQASSIIFVRTRKTAEILEKRMTAEGHKVAQLSGALDGPERDRIIDMFRSGEAKVLITTNVLARGIDVQSVTMVINYDVPTMADGITPDPETYLHRIGRTGRFGRVGVALTFVHDQQSWQQLNSIANYFKTDLVPINTNDWDEVEELIQKVIKSSRAGKTTEEMTA</sequence>
<dbReference type="OrthoDB" id="10265785at2759"/>
<evidence type="ECO:0000259" key="21">
    <source>
        <dbReference type="PROSITE" id="PS51195"/>
    </source>
</evidence>
<dbReference type="GO" id="GO:0005643">
    <property type="term" value="C:nuclear pore"/>
    <property type="evidence" value="ECO:0007669"/>
    <property type="project" value="UniProtKB-SubCell"/>
</dbReference>
<keyword evidence="23" id="KW-1185">Reference proteome</keyword>
<dbReference type="EMBL" id="JAGMWT010000003">
    <property type="protein sequence ID" value="KAH7132648.1"/>
    <property type="molecule type" value="Genomic_DNA"/>
</dbReference>
<comment type="function">
    <text evidence="12">ATP-dependent RNA helicase associated with the nuclear pore complex and essential for mRNA export from the nucleus. May participate in a terminal step of mRNA export through the removal of proteins that accompany mRNA through the nucleopore complex. May also be involved in early transcription.</text>
</comment>
<feature type="compositionally biased region" description="Low complexity" evidence="18">
    <location>
        <begin position="7"/>
        <end position="27"/>
    </location>
</feature>
<evidence type="ECO:0000256" key="18">
    <source>
        <dbReference type="SAM" id="MobiDB-lite"/>
    </source>
</evidence>
<keyword evidence="7" id="KW-0509">mRNA transport</keyword>
<dbReference type="GO" id="GO:0015031">
    <property type="term" value="P:protein transport"/>
    <property type="evidence" value="ECO:0007669"/>
    <property type="project" value="UniProtKB-KW"/>
</dbReference>
<evidence type="ECO:0000256" key="3">
    <source>
        <dbReference type="ARBA" id="ARBA00012552"/>
    </source>
</evidence>
<protein>
    <recommendedName>
        <fullName evidence="3">RNA helicase</fullName>
        <ecNumber evidence="3">3.6.4.13</ecNumber>
    </recommendedName>
</protein>
<organism evidence="22 23">
    <name type="scientific">Dendryphion nanum</name>
    <dbReference type="NCBI Taxonomy" id="256645"/>
    <lineage>
        <taxon>Eukaryota</taxon>
        <taxon>Fungi</taxon>
        <taxon>Dikarya</taxon>
        <taxon>Ascomycota</taxon>
        <taxon>Pezizomycotina</taxon>
        <taxon>Dothideomycetes</taxon>
        <taxon>Pleosporomycetidae</taxon>
        <taxon>Pleosporales</taxon>
        <taxon>Torulaceae</taxon>
        <taxon>Dendryphion</taxon>
    </lineage>
</organism>
<dbReference type="EC" id="3.6.4.13" evidence="3"/>
<keyword evidence="11" id="KW-0906">Nuclear pore complex</keyword>
<dbReference type="GO" id="GO:0003723">
    <property type="term" value="F:RNA binding"/>
    <property type="evidence" value="ECO:0007669"/>
    <property type="project" value="UniProtKB-KW"/>
</dbReference>
<evidence type="ECO:0000256" key="9">
    <source>
        <dbReference type="ARBA" id="ARBA00022884"/>
    </source>
</evidence>
<dbReference type="PROSITE" id="PS00039">
    <property type="entry name" value="DEAD_ATP_HELICASE"/>
    <property type="match status" value="1"/>
</dbReference>
<dbReference type="InterPro" id="IPR014001">
    <property type="entry name" value="Helicase_ATP-bd"/>
</dbReference>
<dbReference type="InterPro" id="IPR000629">
    <property type="entry name" value="RNA-helicase_DEAD-box_CS"/>
</dbReference>
<dbReference type="SMART" id="SM00490">
    <property type="entry name" value="HELICc"/>
    <property type="match status" value="1"/>
</dbReference>
<keyword evidence="5 17" id="KW-0378">Hydrolase</keyword>
<evidence type="ECO:0000256" key="6">
    <source>
        <dbReference type="ARBA" id="ARBA00022806"/>
    </source>
</evidence>
<accession>A0A9P9IRL7</accession>
<comment type="caution">
    <text evidence="22">The sequence shown here is derived from an EMBL/GenBank/DDBJ whole genome shotgun (WGS) entry which is preliminary data.</text>
</comment>
<evidence type="ECO:0000256" key="12">
    <source>
        <dbReference type="ARBA" id="ARBA00037213"/>
    </source>
</evidence>
<feature type="domain" description="Helicase ATP-binding" evidence="19">
    <location>
        <begin position="106"/>
        <end position="274"/>
    </location>
</feature>
<evidence type="ECO:0000313" key="23">
    <source>
        <dbReference type="Proteomes" id="UP000700596"/>
    </source>
</evidence>
<evidence type="ECO:0000256" key="15">
    <source>
        <dbReference type="ARBA" id="ARBA00047984"/>
    </source>
</evidence>
<dbReference type="Proteomes" id="UP000700596">
    <property type="component" value="Unassembled WGS sequence"/>
</dbReference>
<dbReference type="CDD" id="cd18787">
    <property type="entry name" value="SF2_C_DEAD"/>
    <property type="match status" value="1"/>
</dbReference>
<evidence type="ECO:0000259" key="19">
    <source>
        <dbReference type="PROSITE" id="PS51192"/>
    </source>
</evidence>
<dbReference type="InterPro" id="IPR011545">
    <property type="entry name" value="DEAD/DEAH_box_helicase_dom"/>
</dbReference>
<evidence type="ECO:0000313" key="22">
    <source>
        <dbReference type="EMBL" id="KAH7132648.1"/>
    </source>
</evidence>
<dbReference type="Gene3D" id="3.40.50.300">
    <property type="entry name" value="P-loop containing nucleotide triphosphate hydrolases"/>
    <property type="match status" value="2"/>
</dbReference>
<feature type="domain" description="Helicase C-terminal" evidence="20">
    <location>
        <begin position="285"/>
        <end position="462"/>
    </location>
</feature>
<proteinExistence type="inferred from homology"/>
<comment type="catalytic activity">
    <reaction evidence="15">
        <text>ATP + H2O = ADP + phosphate + H(+)</text>
        <dbReference type="Rhea" id="RHEA:13065"/>
        <dbReference type="ChEBI" id="CHEBI:15377"/>
        <dbReference type="ChEBI" id="CHEBI:15378"/>
        <dbReference type="ChEBI" id="CHEBI:30616"/>
        <dbReference type="ChEBI" id="CHEBI:43474"/>
        <dbReference type="ChEBI" id="CHEBI:456216"/>
        <dbReference type="EC" id="3.6.4.13"/>
    </reaction>
</comment>
<keyword evidence="11" id="KW-0539">Nucleus</keyword>
<dbReference type="Pfam" id="PF00271">
    <property type="entry name" value="Helicase_C"/>
    <property type="match status" value="1"/>
</dbReference>
<keyword evidence="7" id="KW-0813">Transport</keyword>
<keyword evidence="4 17" id="KW-0547">Nucleotide-binding</keyword>
<evidence type="ECO:0000256" key="11">
    <source>
        <dbReference type="ARBA" id="ARBA00023132"/>
    </source>
</evidence>
<dbReference type="GO" id="GO:0031965">
    <property type="term" value="C:nuclear membrane"/>
    <property type="evidence" value="ECO:0007669"/>
    <property type="project" value="UniProtKB-SubCell"/>
</dbReference>
<dbReference type="PROSITE" id="PS51192">
    <property type="entry name" value="HELICASE_ATP_BIND_1"/>
    <property type="match status" value="1"/>
</dbReference>
<keyword evidence="11" id="KW-0653">Protein transport</keyword>
<dbReference type="InterPro" id="IPR027417">
    <property type="entry name" value="P-loop_NTPase"/>
</dbReference>
<evidence type="ECO:0000256" key="8">
    <source>
        <dbReference type="ARBA" id="ARBA00022840"/>
    </source>
</evidence>
<evidence type="ECO:0000256" key="1">
    <source>
        <dbReference type="ARBA" id="ARBA00004335"/>
    </source>
</evidence>
<feature type="short sequence motif" description="Q motif" evidence="16">
    <location>
        <begin position="73"/>
        <end position="101"/>
    </location>
</feature>
<dbReference type="GO" id="GO:0005524">
    <property type="term" value="F:ATP binding"/>
    <property type="evidence" value="ECO:0007669"/>
    <property type="project" value="UniProtKB-KW"/>
</dbReference>
<comment type="subunit">
    <text evidence="14">Associates with the nuclear pore complex.</text>
</comment>
<dbReference type="SUPFAM" id="SSF52540">
    <property type="entry name" value="P-loop containing nucleoside triphosphate hydrolases"/>
    <property type="match status" value="1"/>
</dbReference>
<dbReference type="Pfam" id="PF00270">
    <property type="entry name" value="DEAD"/>
    <property type="match status" value="1"/>
</dbReference>
<dbReference type="InterPro" id="IPR014014">
    <property type="entry name" value="RNA_helicase_DEAD_Q_motif"/>
</dbReference>
<feature type="region of interest" description="Disordered" evidence="18">
    <location>
        <begin position="1"/>
        <end position="47"/>
    </location>
</feature>
<dbReference type="GO" id="GO:0003724">
    <property type="term" value="F:RNA helicase activity"/>
    <property type="evidence" value="ECO:0007669"/>
    <property type="project" value="UniProtKB-EC"/>
</dbReference>
<evidence type="ECO:0000256" key="10">
    <source>
        <dbReference type="ARBA" id="ARBA00023010"/>
    </source>
</evidence>
<dbReference type="PROSITE" id="PS51194">
    <property type="entry name" value="HELICASE_CTER"/>
    <property type="match status" value="1"/>
</dbReference>
<dbReference type="PROSITE" id="PS51195">
    <property type="entry name" value="Q_MOTIF"/>
    <property type="match status" value="1"/>
</dbReference>
<keyword evidence="6 17" id="KW-0347">Helicase</keyword>
<comment type="similarity">
    <text evidence="13">Belongs to the DEAD box helicase family. DDX19/DBP5 subfamily.</text>
</comment>
<evidence type="ECO:0000256" key="13">
    <source>
        <dbReference type="ARBA" id="ARBA00038143"/>
    </source>
</evidence>
<evidence type="ECO:0000256" key="16">
    <source>
        <dbReference type="PROSITE-ProRule" id="PRU00552"/>
    </source>
</evidence>
<dbReference type="AlphaFoldDB" id="A0A9P9IRL7"/>
<evidence type="ECO:0000256" key="4">
    <source>
        <dbReference type="ARBA" id="ARBA00022741"/>
    </source>
</evidence>
<dbReference type="GO" id="GO:0016787">
    <property type="term" value="F:hydrolase activity"/>
    <property type="evidence" value="ECO:0007669"/>
    <property type="project" value="UniProtKB-KW"/>
</dbReference>
<dbReference type="InterPro" id="IPR001650">
    <property type="entry name" value="Helicase_C-like"/>
</dbReference>
<evidence type="ECO:0000256" key="7">
    <source>
        <dbReference type="ARBA" id="ARBA00022816"/>
    </source>
</evidence>